<reference evidence="3" key="2">
    <citation type="journal article" date="2018" name="DNA Res.">
        <title>Comparative genome and transcriptome analyses reveal adaptations to opportunistic infections in woody plant degrading pathogens of Botryosphaeriaceae.</title>
        <authorList>
            <person name="Yan J.Y."/>
            <person name="Zhao W.S."/>
            <person name="Chen Z."/>
            <person name="Xing Q.K."/>
            <person name="Zhang W."/>
            <person name="Chethana K.W.T."/>
            <person name="Xue M.F."/>
            <person name="Xu J.P."/>
            <person name="Phillips A.J.L."/>
            <person name="Wang Y."/>
            <person name="Liu J.H."/>
            <person name="Liu M."/>
            <person name="Zhou Y."/>
            <person name="Jayawardena R.S."/>
            <person name="Manawasinghe I.S."/>
            <person name="Huang J.B."/>
            <person name="Qiao G.H."/>
            <person name="Fu C.Y."/>
            <person name="Guo F.F."/>
            <person name="Dissanayake A.J."/>
            <person name="Peng Y.L."/>
            <person name="Hyde K.D."/>
            <person name="Li X.H."/>
        </authorList>
    </citation>
    <scope>NUCLEOTIDE SEQUENCE</scope>
    <source>
        <strain evidence="3">CSS-01s</strain>
    </source>
</reference>
<feature type="compositionally biased region" description="Polar residues" evidence="1">
    <location>
        <begin position="12"/>
        <end position="28"/>
    </location>
</feature>
<feature type="compositionally biased region" description="Polar residues" evidence="1">
    <location>
        <begin position="104"/>
        <end position="113"/>
    </location>
</feature>
<name>A0A8H7IQP0_9PEZI</name>
<dbReference type="AlphaFoldDB" id="A0A8H7IQP0"/>
<comment type="caution">
    <text evidence="3">The sequence shown here is derived from an EMBL/GenBank/DDBJ whole genome shotgun (WGS) entry which is preliminary data.</text>
</comment>
<proteinExistence type="predicted"/>
<dbReference type="InterPro" id="IPR013087">
    <property type="entry name" value="Znf_C2H2_type"/>
</dbReference>
<dbReference type="SMART" id="SM00355">
    <property type="entry name" value="ZnF_C2H2"/>
    <property type="match status" value="2"/>
</dbReference>
<evidence type="ECO:0000259" key="2">
    <source>
        <dbReference type="SMART" id="SM00355"/>
    </source>
</evidence>
<feature type="region of interest" description="Disordered" evidence="1">
    <location>
        <begin position="1"/>
        <end position="28"/>
    </location>
</feature>
<dbReference type="EMBL" id="MDYX01000024">
    <property type="protein sequence ID" value="KAF9629816.1"/>
    <property type="molecule type" value="Genomic_DNA"/>
</dbReference>
<feature type="region of interest" description="Disordered" evidence="1">
    <location>
        <begin position="100"/>
        <end position="128"/>
    </location>
</feature>
<feature type="domain" description="C2H2-type" evidence="2">
    <location>
        <begin position="253"/>
        <end position="280"/>
    </location>
</feature>
<gene>
    <name evidence="3" type="ORF">BFW01_g11019</name>
</gene>
<evidence type="ECO:0000313" key="3">
    <source>
        <dbReference type="EMBL" id="KAF9629816.1"/>
    </source>
</evidence>
<protein>
    <recommendedName>
        <fullName evidence="2">C2H2-type domain-containing protein</fullName>
    </recommendedName>
</protein>
<feature type="domain" description="C2H2-type" evidence="2">
    <location>
        <begin position="221"/>
        <end position="247"/>
    </location>
</feature>
<evidence type="ECO:0000313" key="4">
    <source>
        <dbReference type="Proteomes" id="UP000627934"/>
    </source>
</evidence>
<sequence>MTSRLSERFAPQQEQQGTDFDITSTGVNTNTTSAGDGIDHASLRGWLFEDFSASDHRSAIPTGLLQPQHLYDVQGINSPQDGTCTLAMLELNHSLAPTLGAETGPSNASTALVGTQPGFHAGPGTSRGFGQEWPDDSAFLLPGVCTDFLVDQPGHGLAGYLGSAEQTGVMPSFCANDQQLAGASTAFGPIGYQNTLAQPGLGHGPGGTQITTSWEMRNNDYFCLYAGCRNPSFKRLGDLERHQNNVHVQTKFFWCRYDGCGRGRPFPRKDKRNEHERKVHHVDYTLVENHW</sequence>
<organism evidence="3 4">
    <name type="scientific">Lasiodiplodia theobromae</name>
    <dbReference type="NCBI Taxonomy" id="45133"/>
    <lineage>
        <taxon>Eukaryota</taxon>
        <taxon>Fungi</taxon>
        <taxon>Dikarya</taxon>
        <taxon>Ascomycota</taxon>
        <taxon>Pezizomycotina</taxon>
        <taxon>Dothideomycetes</taxon>
        <taxon>Dothideomycetes incertae sedis</taxon>
        <taxon>Botryosphaeriales</taxon>
        <taxon>Botryosphaeriaceae</taxon>
        <taxon>Lasiodiplodia</taxon>
    </lineage>
</organism>
<evidence type="ECO:0000256" key="1">
    <source>
        <dbReference type="SAM" id="MobiDB-lite"/>
    </source>
</evidence>
<accession>A0A8H7IQP0</accession>
<dbReference type="Proteomes" id="UP000627934">
    <property type="component" value="Unassembled WGS sequence"/>
</dbReference>
<reference evidence="3" key="1">
    <citation type="submission" date="2016-08" db="EMBL/GenBank/DDBJ databases">
        <authorList>
            <person name="Yan J."/>
        </authorList>
    </citation>
    <scope>NUCLEOTIDE SEQUENCE</scope>
    <source>
        <strain evidence="3">CSS-01s</strain>
    </source>
</reference>